<organism evidence="13 14">
    <name type="scientific">Patulibacter medicamentivorans</name>
    <dbReference type="NCBI Taxonomy" id="1097667"/>
    <lineage>
        <taxon>Bacteria</taxon>
        <taxon>Bacillati</taxon>
        <taxon>Actinomycetota</taxon>
        <taxon>Thermoleophilia</taxon>
        <taxon>Solirubrobacterales</taxon>
        <taxon>Patulibacteraceae</taxon>
        <taxon>Patulibacter</taxon>
    </lineage>
</organism>
<dbReference type="InterPro" id="IPR039430">
    <property type="entry name" value="Thymidylate_kin-like_dom"/>
</dbReference>
<dbReference type="EC" id="2.7.4.9" evidence="2 11"/>
<evidence type="ECO:0000256" key="6">
    <source>
        <dbReference type="ARBA" id="ARBA00022741"/>
    </source>
</evidence>
<evidence type="ECO:0000256" key="10">
    <source>
        <dbReference type="ARBA" id="ARBA00057735"/>
    </source>
</evidence>
<dbReference type="SUPFAM" id="SSF52540">
    <property type="entry name" value="P-loop containing nucleoside triphosphate hydrolases"/>
    <property type="match status" value="1"/>
</dbReference>
<dbReference type="OrthoDB" id="9774907at2"/>
<sequence>MSPSTGALITIEGLDGAGKTTLAVALEAALADRGIEVVRLREPGGVVLSERIRALVADPRLEVDPRAEALLFAAARAQLCAERLRPLLAAGRWILLDRFVDSSLAYQGGGRELGIDAVAAINDLATAGCRPDRTLLLRLDPAAGRARLMGRGEEQDRMEREREPFFARVAAAYDALAAAEPERFRVLDAGAAPDAVLAAALAGIDDLLSSPEAGPPAG</sequence>
<dbReference type="CDD" id="cd01672">
    <property type="entry name" value="TMPK"/>
    <property type="match status" value="1"/>
</dbReference>
<evidence type="ECO:0000256" key="8">
    <source>
        <dbReference type="ARBA" id="ARBA00022840"/>
    </source>
</evidence>
<dbReference type="FunFam" id="3.40.50.300:FF:000225">
    <property type="entry name" value="Thymidylate kinase"/>
    <property type="match status" value="1"/>
</dbReference>
<evidence type="ECO:0000313" key="14">
    <source>
        <dbReference type="Proteomes" id="UP000005143"/>
    </source>
</evidence>
<evidence type="ECO:0000256" key="5">
    <source>
        <dbReference type="ARBA" id="ARBA00022727"/>
    </source>
</evidence>
<name>H0E5B8_9ACTN</name>
<gene>
    <name evidence="11" type="primary">tmk</name>
    <name evidence="13" type="ORF">PAI11_20090</name>
</gene>
<evidence type="ECO:0000259" key="12">
    <source>
        <dbReference type="Pfam" id="PF02223"/>
    </source>
</evidence>
<dbReference type="InterPro" id="IPR018095">
    <property type="entry name" value="Thymidylate_kin_CS"/>
</dbReference>
<dbReference type="PANTHER" id="PTHR10344">
    <property type="entry name" value="THYMIDYLATE KINASE"/>
    <property type="match status" value="1"/>
</dbReference>
<proteinExistence type="inferred from homology"/>
<keyword evidence="4 11" id="KW-0808">Transferase</keyword>
<feature type="binding site" evidence="11">
    <location>
        <begin position="13"/>
        <end position="20"/>
    </location>
    <ligand>
        <name>ATP</name>
        <dbReference type="ChEBI" id="CHEBI:30616"/>
    </ligand>
</feature>
<evidence type="ECO:0000256" key="3">
    <source>
        <dbReference type="ARBA" id="ARBA00017144"/>
    </source>
</evidence>
<protein>
    <recommendedName>
        <fullName evidence="3 11">Thymidylate kinase</fullName>
        <ecNumber evidence="2 11">2.7.4.9</ecNumber>
    </recommendedName>
    <alternativeName>
        <fullName evidence="11">dTMP kinase</fullName>
    </alternativeName>
</protein>
<dbReference type="Gene3D" id="3.40.50.300">
    <property type="entry name" value="P-loop containing nucleotide triphosphate hydrolases"/>
    <property type="match status" value="1"/>
</dbReference>
<dbReference type="Pfam" id="PF02223">
    <property type="entry name" value="Thymidylate_kin"/>
    <property type="match status" value="1"/>
</dbReference>
<keyword evidence="14" id="KW-1185">Reference proteome</keyword>
<dbReference type="GO" id="GO:0006227">
    <property type="term" value="P:dUDP biosynthetic process"/>
    <property type="evidence" value="ECO:0007669"/>
    <property type="project" value="TreeGrafter"/>
</dbReference>
<evidence type="ECO:0000256" key="11">
    <source>
        <dbReference type="HAMAP-Rule" id="MF_00165"/>
    </source>
</evidence>
<comment type="similarity">
    <text evidence="1 11">Belongs to the thymidylate kinase family.</text>
</comment>
<keyword evidence="7 11" id="KW-0418">Kinase</keyword>
<evidence type="ECO:0000256" key="4">
    <source>
        <dbReference type="ARBA" id="ARBA00022679"/>
    </source>
</evidence>
<dbReference type="AlphaFoldDB" id="H0E5B8"/>
<dbReference type="InterPro" id="IPR018094">
    <property type="entry name" value="Thymidylate_kinase"/>
</dbReference>
<keyword evidence="6 11" id="KW-0547">Nucleotide-binding</keyword>
<dbReference type="Proteomes" id="UP000005143">
    <property type="component" value="Unassembled WGS sequence"/>
</dbReference>
<accession>H0E5B8</accession>
<feature type="domain" description="Thymidylate kinase-like" evidence="12">
    <location>
        <begin position="11"/>
        <end position="195"/>
    </location>
</feature>
<comment type="function">
    <text evidence="10 11">Phosphorylation of dTMP to form dTDP in both de novo and salvage pathways of dTTP synthesis.</text>
</comment>
<keyword evidence="8 11" id="KW-0067">ATP-binding</keyword>
<comment type="caution">
    <text evidence="13">The sequence shown here is derived from an EMBL/GenBank/DDBJ whole genome shotgun (WGS) entry which is preliminary data.</text>
</comment>
<dbReference type="PATRIC" id="fig|1097667.3.peg.1991"/>
<dbReference type="GO" id="GO:0004798">
    <property type="term" value="F:dTMP kinase activity"/>
    <property type="evidence" value="ECO:0007669"/>
    <property type="project" value="UniProtKB-UniRule"/>
</dbReference>
<comment type="catalytic activity">
    <reaction evidence="9 11">
        <text>dTMP + ATP = dTDP + ADP</text>
        <dbReference type="Rhea" id="RHEA:13517"/>
        <dbReference type="ChEBI" id="CHEBI:30616"/>
        <dbReference type="ChEBI" id="CHEBI:58369"/>
        <dbReference type="ChEBI" id="CHEBI:63528"/>
        <dbReference type="ChEBI" id="CHEBI:456216"/>
        <dbReference type="EC" id="2.7.4.9"/>
    </reaction>
</comment>
<dbReference type="GO" id="GO:0005829">
    <property type="term" value="C:cytosol"/>
    <property type="evidence" value="ECO:0007669"/>
    <property type="project" value="TreeGrafter"/>
</dbReference>
<dbReference type="RefSeq" id="WP_007574220.1">
    <property type="nucleotide sequence ID" value="NZ_AGUD01000157.1"/>
</dbReference>
<dbReference type="InterPro" id="IPR027417">
    <property type="entry name" value="P-loop_NTPase"/>
</dbReference>
<dbReference type="EMBL" id="AGUD01000157">
    <property type="protein sequence ID" value="EHN11127.1"/>
    <property type="molecule type" value="Genomic_DNA"/>
</dbReference>
<evidence type="ECO:0000256" key="7">
    <source>
        <dbReference type="ARBA" id="ARBA00022777"/>
    </source>
</evidence>
<evidence type="ECO:0000256" key="9">
    <source>
        <dbReference type="ARBA" id="ARBA00048743"/>
    </source>
</evidence>
<dbReference type="HAMAP" id="MF_00165">
    <property type="entry name" value="Thymidylate_kinase"/>
    <property type="match status" value="1"/>
</dbReference>
<dbReference type="GO" id="GO:0006233">
    <property type="term" value="P:dTDP biosynthetic process"/>
    <property type="evidence" value="ECO:0007669"/>
    <property type="project" value="InterPro"/>
</dbReference>
<evidence type="ECO:0000256" key="1">
    <source>
        <dbReference type="ARBA" id="ARBA00009776"/>
    </source>
</evidence>
<dbReference type="PANTHER" id="PTHR10344:SF4">
    <property type="entry name" value="UMP-CMP KINASE 2, MITOCHONDRIAL"/>
    <property type="match status" value="1"/>
</dbReference>
<reference evidence="13 14" key="1">
    <citation type="journal article" date="2013" name="Biodegradation">
        <title>Quantitative proteomic analysis of ibuprofen-degrading Patulibacter sp. strain I11.</title>
        <authorList>
            <person name="Almeida B."/>
            <person name="Kjeldal H."/>
            <person name="Lolas I."/>
            <person name="Knudsen A.D."/>
            <person name="Carvalho G."/>
            <person name="Nielsen K.L."/>
            <person name="Barreto Crespo M.T."/>
            <person name="Stensballe A."/>
            <person name="Nielsen J.L."/>
        </authorList>
    </citation>
    <scope>NUCLEOTIDE SEQUENCE [LARGE SCALE GENOMIC DNA]</scope>
    <source>
        <strain evidence="13 14">I11</strain>
    </source>
</reference>
<evidence type="ECO:0000313" key="13">
    <source>
        <dbReference type="EMBL" id="EHN11127.1"/>
    </source>
</evidence>
<keyword evidence="5 11" id="KW-0545">Nucleotide biosynthesis</keyword>
<dbReference type="GO" id="GO:0006235">
    <property type="term" value="P:dTTP biosynthetic process"/>
    <property type="evidence" value="ECO:0007669"/>
    <property type="project" value="UniProtKB-UniRule"/>
</dbReference>
<dbReference type="GO" id="GO:0005524">
    <property type="term" value="F:ATP binding"/>
    <property type="evidence" value="ECO:0007669"/>
    <property type="project" value="UniProtKB-UniRule"/>
</dbReference>
<evidence type="ECO:0000256" key="2">
    <source>
        <dbReference type="ARBA" id="ARBA00012980"/>
    </source>
</evidence>
<dbReference type="PROSITE" id="PS01331">
    <property type="entry name" value="THYMIDYLATE_KINASE"/>
    <property type="match status" value="1"/>
</dbReference>
<dbReference type="NCBIfam" id="TIGR00041">
    <property type="entry name" value="DTMP_kinase"/>
    <property type="match status" value="1"/>
</dbReference>